<dbReference type="SUPFAM" id="SSF52096">
    <property type="entry name" value="ClpP/crotonase"/>
    <property type="match status" value="1"/>
</dbReference>
<name>A0ABX8AIK2_9BRAD</name>
<feature type="region of interest" description="Disordered" evidence="1">
    <location>
        <begin position="1"/>
        <end position="25"/>
    </location>
</feature>
<gene>
    <name evidence="2" type="ORF">RPMA_03110</name>
</gene>
<evidence type="ECO:0000313" key="2">
    <source>
        <dbReference type="EMBL" id="QUS42235.1"/>
    </source>
</evidence>
<evidence type="ECO:0000256" key="1">
    <source>
        <dbReference type="SAM" id="MobiDB-lite"/>
    </source>
</evidence>
<dbReference type="Proteomes" id="UP000682843">
    <property type="component" value="Chromosome"/>
</dbReference>
<organism evidence="2 3">
    <name type="scientific">Tardiphaga alba</name>
    <dbReference type="NCBI Taxonomy" id="340268"/>
    <lineage>
        <taxon>Bacteria</taxon>
        <taxon>Pseudomonadati</taxon>
        <taxon>Pseudomonadota</taxon>
        <taxon>Alphaproteobacteria</taxon>
        <taxon>Hyphomicrobiales</taxon>
        <taxon>Nitrobacteraceae</taxon>
        <taxon>Tardiphaga</taxon>
    </lineage>
</organism>
<evidence type="ECO:0000313" key="3">
    <source>
        <dbReference type="Proteomes" id="UP000682843"/>
    </source>
</evidence>
<dbReference type="InterPro" id="IPR029045">
    <property type="entry name" value="ClpP/crotonase-like_dom_sf"/>
</dbReference>
<protein>
    <submittedName>
        <fullName evidence="2">Uncharacterized protein</fullName>
    </submittedName>
</protein>
<reference evidence="2 3" key="1">
    <citation type="submission" date="2019-02" db="EMBL/GenBank/DDBJ databases">
        <title>Emended description of the genus Rhodopseudomonas and description of Rhodopseudomonas albus sp. nov., a non-phototrophic, heavy-metal-tolerant bacterium isolated from garden soil.</title>
        <authorList>
            <person name="Bao Z."/>
            <person name="Cao W.W."/>
            <person name="Sato Y."/>
            <person name="Nishizawa T."/>
            <person name="Zhao J."/>
            <person name="Guo Y."/>
            <person name="Ohta H."/>
        </authorList>
    </citation>
    <scope>NUCLEOTIDE SEQUENCE [LARGE SCALE GENOMIC DNA]</scope>
    <source>
        <strain evidence="2 3">SK50-23</strain>
    </source>
</reference>
<dbReference type="Gene3D" id="3.90.226.10">
    <property type="entry name" value="2-enoyl-CoA Hydratase, Chain A, domain 1"/>
    <property type="match status" value="1"/>
</dbReference>
<sequence length="252" mass="27065">MPRVPPPQQQQSRPQSPPPEPERAERWRPSLMTIAFAVLLFGGLGIRAYKDLSTPEAWSYWKDLYVSPSMSAEVIDNLDPDKSGRGRKALAISGKIGAASASWFRDQVAQAKLQPGDIVLMSSPGGNLSQSMIMGEVIRAHGLTTAVGTADADGRIKPSYCASACVTAYAGGKVRMGIEGSRLGVHRFSSPKVRDDAEASAQRTMGYVLTYMTKMGVSSAVVEAMSATEKIRWLGASEASTMNLVTDPVRKS</sequence>
<accession>A0ABX8AIK2</accession>
<keyword evidence="3" id="KW-1185">Reference proteome</keyword>
<dbReference type="EMBL" id="CP036498">
    <property type="protein sequence ID" value="QUS42235.1"/>
    <property type="molecule type" value="Genomic_DNA"/>
</dbReference>
<proteinExistence type="predicted"/>